<feature type="compositionally biased region" description="Polar residues" evidence="1">
    <location>
        <begin position="201"/>
        <end position="216"/>
    </location>
</feature>
<dbReference type="KEGG" id="vg:23681322"/>
<dbReference type="GeneID" id="23681322"/>
<sequence length="246" mass="26423">MALKRKIKKDAFDKLPADIQAEYVEKDGEFVLDIDGDDNTGGDDTTALRRAKDREVQARKDAEKKARELEEKLASLDESDARKRGDIDALEKSWKEKHDATVAEYDGKLKNKDAFISRSLVDNVASQIANEISTSPKLILPHIKARLAADLDGDEPATKVLDATGKPSAATLDDLRKEFVDNKEFASIIRASKASGGGAPNNGQTTRLGGATQNNGDKPAPLASANPKDLAAAIKAKKEADANADG</sequence>
<dbReference type="RefSeq" id="YP_009126428.1">
    <property type="nucleotide sequence ID" value="NC_026608.1"/>
</dbReference>
<feature type="region of interest" description="Disordered" evidence="1">
    <location>
        <begin position="191"/>
        <end position="226"/>
    </location>
</feature>
<dbReference type="Proteomes" id="UP000031732">
    <property type="component" value="Genome"/>
</dbReference>
<proteinExistence type="predicted"/>
<evidence type="ECO:0000313" key="2">
    <source>
        <dbReference type="EMBL" id="AJD83162.1"/>
    </source>
</evidence>
<feature type="region of interest" description="Disordered" evidence="1">
    <location>
        <begin position="34"/>
        <end position="82"/>
    </location>
</feature>
<protein>
    <submittedName>
        <fullName evidence="2">Scaffold protein</fullName>
    </submittedName>
</protein>
<organism evidence="2 3">
    <name type="scientific">Paracoccus phage vB_PmaS-R3</name>
    <dbReference type="NCBI Taxonomy" id="2494563"/>
    <lineage>
        <taxon>Viruses</taxon>
        <taxon>Duplodnaviria</taxon>
        <taxon>Heunggongvirae</taxon>
        <taxon>Uroviricota</taxon>
        <taxon>Caudoviricetes</taxon>
        <taxon>Zhuquevirus</taxon>
        <taxon>Zhuquevirus R3</taxon>
    </lineage>
</organism>
<evidence type="ECO:0000256" key="1">
    <source>
        <dbReference type="SAM" id="MobiDB-lite"/>
    </source>
</evidence>
<feature type="compositionally biased region" description="Basic and acidic residues" evidence="1">
    <location>
        <begin position="46"/>
        <end position="82"/>
    </location>
</feature>
<accession>A0A0B5A0E2</accession>
<reference evidence="2 3" key="2">
    <citation type="journal article" date="2015" name="Stand. Genomic Sci.">
        <title>Complete genome sequence of Paracoccus marcusii phage vB_PmaS-R3 isolated from the South China Sea.</title>
        <authorList>
            <person name="Xu Y."/>
            <person name="Zhang R."/>
            <person name="Jiao N."/>
        </authorList>
    </citation>
    <scope>NUCLEOTIDE SEQUENCE [LARGE SCALE GENOMIC DNA]</scope>
</reference>
<evidence type="ECO:0000313" key="3">
    <source>
        <dbReference type="Proteomes" id="UP000031732"/>
    </source>
</evidence>
<dbReference type="EMBL" id="KP162168">
    <property type="protein sequence ID" value="AJD83162.1"/>
    <property type="molecule type" value="Genomic_DNA"/>
</dbReference>
<keyword evidence="3" id="KW-1185">Reference proteome</keyword>
<reference evidence="3" key="1">
    <citation type="submission" date="2014-11" db="EMBL/GenBank/DDBJ databases">
        <title>Complete genome sequence of Paracoccus marcusii phage vB_PmaS_IMEP1 isolated from the South China Sea.</title>
        <authorList>
            <person name="Xu Y."/>
            <person name="Zhang R."/>
            <person name="Jiao N."/>
        </authorList>
    </citation>
    <scope>NUCLEOTIDE SEQUENCE [LARGE SCALE GENOMIC DNA]</scope>
</reference>
<name>A0A0B5A0E2_9CAUD</name>